<organism evidence="4">
    <name type="scientific">Hydra vulgaris</name>
    <name type="common">Hydra</name>
    <name type="synonym">Hydra attenuata</name>
    <dbReference type="NCBI Taxonomy" id="6087"/>
    <lineage>
        <taxon>Eukaryota</taxon>
        <taxon>Metazoa</taxon>
        <taxon>Cnidaria</taxon>
        <taxon>Hydrozoa</taxon>
        <taxon>Hydroidolina</taxon>
        <taxon>Anthoathecata</taxon>
        <taxon>Aplanulata</taxon>
        <taxon>Hydridae</taxon>
        <taxon>Hydra</taxon>
    </lineage>
</organism>
<dbReference type="SMART" id="SM00222">
    <property type="entry name" value="Sec7"/>
    <property type="match status" value="1"/>
</dbReference>
<feature type="transmembrane region" description="Helical" evidence="2">
    <location>
        <begin position="1447"/>
        <end position="1466"/>
    </location>
</feature>
<keyword evidence="2" id="KW-1133">Transmembrane helix</keyword>
<accession>T2M8S2</accession>
<dbReference type="GO" id="GO:0005737">
    <property type="term" value="C:cytoplasm"/>
    <property type="evidence" value="ECO:0007669"/>
    <property type="project" value="UniProtKB-ARBA"/>
</dbReference>
<dbReference type="SUPFAM" id="SSF48425">
    <property type="entry name" value="Sec7 domain"/>
    <property type="match status" value="1"/>
</dbReference>
<dbReference type="CDD" id="cd00171">
    <property type="entry name" value="Sec7"/>
    <property type="match status" value="1"/>
</dbReference>
<protein>
    <submittedName>
        <fullName evidence="4">Golgi-specific brefeldin A-resistance guanine nucleotide exchange factor 1</fullName>
    </submittedName>
</protein>
<dbReference type="Gene3D" id="1.10.1000.11">
    <property type="entry name" value="Arf Nucleotide-binding Site Opener,domain 2"/>
    <property type="match status" value="1"/>
</dbReference>
<dbReference type="InterPro" id="IPR000904">
    <property type="entry name" value="Sec7_dom"/>
</dbReference>
<dbReference type="PANTHER" id="PTHR10663">
    <property type="entry name" value="GUANYL-NUCLEOTIDE EXCHANGE FACTOR"/>
    <property type="match status" value="1"/>
</dbReference>
<dbReference type="OrthoDB" id="5965305at2759"/>
<dbReference type="PROSITE" id="PS50190">
    <property type="entry name" value="SEC7"/>
    <property type="match status" value="1"/>
</dbReference>
<feature type="region of interest" description="Disordered" evidence="1">
    <location>
        <begin position="1243"/>
        <end position="1280"/>
    </location>
</feature>
<dbReference type="GO" id="GO:0016192">
    <property type="term" value="P:vesicle-mediated transport"/>
    <property type="evidence" value="ECO:0007669"/>
    <property type="project" value="UniProtKB-ARBA"/>
</dbReference>
<feature type="compositionally biased region" description="Basic residues" evidence="1">
    <location>
        <begin position="1253"/>
        <end position="1269"/>
    </location>
</feature>
<dbReference type="PANTHER" id="PTHR10663:SF388">
    <property type="entry name" value="GOLGI-SPECIFIC BREFELDIN A-RESISTANCE GUANINE NUCLEOTIDE EXCHANGE FACTOR 1"/>
    <property type="match status" value="1"/>
</dbReference>
<sequence length="1705" mass="192345">MSLEQILECLAMKPSQEIHPIVFRGMEVEDITEWLASFCQTKRSHSDTEVVSDSSECKTMVDSSECKTMVDSSECKTMVEVEPSTADEMTFLKKLHSQNSREIDSTTVVENTLSDSTEVMKSIEDINQACDLQLESTLSMEIPDGQVKSKSCDSNKNLQNFEDHGVISLQYPDESDPTVGDDEVASPVQITSTTLKTEETNNQDYVNTQGVRFTSHDKEGMGPLMPYGLPCVRELLRFLTSLINPNDRHNTNTMIHIGLSLIIVALESGASHIGHFASLLHIVKDDLCKNLFSLLQCDIHILFSLSMRVCFLLFEALRQNLKFQNERFFLKLMEILSIENLNVPYEKREMALEYVNQLFHIDGLVQELYVNFDCDLHCANVLEDLCKTLSKNAFRPGNLSSVNFLSLDALLTIINEFEAHCKDVKGNHQDEKSSAVDFIVEYESEVDDVDHSIGCTALSTSGYATGQRFLGNSSVPSKDYKTDSFSSNLPSREEISAKKIRKKLLSHGIDEFNKKPKSGIDYLQEHGLLSANFLPQDLIVYLKENPRVDKKTLGDFIGTRKNAEYLKAFVGSFAMKNLRIDEALRNFLESFRLPGESPVISLILEEFSSVYFNNNPDPYKNTDAAFTMAYAVIMLNVDQHNKNVKQQKSMNLDDFKRNLRKTNGGEDFPAELLEEIFENIRTNEIVMPSERIGKVKEAYEWKVLMQKCEGPDSHYLQVKSALYDEELFLVVWGPTVAALSYIYDNGSDKVHIQKALAGFKKCAVISAHYELSDVFDNLLISLCKFTSLLVTGQLNDNLSVVFGNNLKSQLSMRTVFVLAHKQGDMLREGWQNLLVCLMQLFKGKLLPPSLTEVEDFVEQSGKISLIKEEVQPVAKLVQDNTGVFAAFYSYMVANPDTPAKSVLSVEDRQSQEAALNCIKECHPENIITESKFLRPESLQELVKSLIIASKPLHLYESTDVPYDEDAAVFFLEFLIKVALQNKDRISLLWHALREHLSNIIISAPKVSFLVERAVVGLLRIAIRLLGRDEISSQILITLRILLMMHPKVLLSCSKQISYGLHELLRTNAVNLRFSRDWITILTILQVVGAGAIPPIVKPGVSLTLVSGDIYSVLQEEKIDTETGEFYSNSIEQIDRGYVADVKENTYSMKHQNEQWLLINKNEDEGLPINQYELKFKEKLNKHNCKVFIKASSSISFIVRDMAHVNDYNIFQCIYAVLLFGEASSNGGLKYRLDDSVINEIEKELRHIPEKPKQKGKRGSSPKRDSKKSHQAFDSPKKEDEVEFNENTGNIYDAISLQLLDLMYALHTNASGILGNMQWNDYQDKQQAELKARWSSKESIDQLPSTFKADSDNAMSLLWVKCWCPLLQGIARLCCDTRRGIRMTALTVLQRSMLADDLQLLSAAEWENCFNQVLFPMLSNLLELSTDWDPNGLEETRMRAATLLCKAFLLHLNTLISLATFTALWMTMLDFMDKYMHADNSDLLFEAVPESLKNMLLVMSTAGIFEHHQDIPENENPDKKTRRYSALWQVTWDRIDCFLPNLKDDLLATRSPVSLRASSPPEPDVPRLMTIHNIEDGDSVQILRTHSPEQNIESSSSLKVSSVSLTKPLLDIVSTPVSSPVSQRASSPLLTDEPSGLNVQLFTPLPLISPPGSVHAVSETTNVHPVAVLLPPIAMLELSPNDRKEETSKKILFNDGNTDVRAVFDI</sequence>
<dbReference type="InterPro" id="IPR032691">
    <property type="entry name" value="Mon2/Sec7/BIG1-like_HUS"/>
</dbReference>
<dbReference type="InterPro" id="IPR023394">
    <property type="entry name" value="Sec7_C_sf"/>
</dbReference>
<dbReference type="Pfam" id="PF12783">
    <property type="entry name" value="Sec7-like_HUS"/>
    <property type="match status" value="1"/>
</dbReference>
<evidence type="ECO:0000313" key="4">
    <source>
        <dbReference type="EMBL" id="CDG68367.1"/>
    </source>
</evidence>
<reference evidence="4" key="1">
    <citation type="journal article" date="2013" name="Genome Biol. Evol.">
        <title>Punctuated emergences of genetic and phenotypic innovations in eumetazoan, bilaterian, euteleostome, and hominidae ancestors.</title>
        <authorList>
            <person name="Wenger Y."/>
            <person name="Galliot B."/>
        </authorList>
    </citation>
    <scope>NUCLEOTIDE SEQUENCE</scope>
    <source>
        <tissue evidence="4">Whole animals</tissue>
    </source>
</reference>
<dbReference type="GO" id="GO:0032012">
    <property type="term" value="P:regulation of ARF protein signal transduction"/>
    <property type="evidence" value="ECO:0007669"/>
    <property type="project" value="InterPro"/>
</dbReference>
<feature type="non-terminal residue" evidence="4">
    <location>
        <position position="1"/>
    </location>
</feature>
<dbReference type="InterPro" id="IPR035999">
    <property type="entry name" value="Sec7_dom_sf"/>
</dbReference>
<feature type="domain" description="SEC7" evidence="3">
    <location>
        <begin position="494"/>
        <end position="683"/>
    </location>
</feature>
<dbReference type="Gene3D" id="1.10.220.20">
    <property type="match status" value="1"/>
</dbReference>
<keyword evidence="2" id="KW-0812">Transmembrane</keyword>
<dbReference type="Pfam" id="PF23325">
    <property type="entry name" value="TPR_28"/>
    <property type="match status" value="1"/>
</dbReference>
<feature type="compositionally biased region" description="Basic and acidic residues" evidence="1">
    <location>
        <begin position="1243"/>
        <end position="1252"/>
    </location>
</feature>
<dbReference type="EMBL" id="HAAD01002135">
    <property type="protein sequence ID" value="CDG68367.1"/>
    <property type="molecule type" value="mRNA"/>
</dbReference>
<keyword evidence="2" id="KW-0472">Membrane</keyword>
<evidence type="ECO:0000256" key="1">
    <source>
        <dbReference type="SAM" id="MobiDB-lite"/>
    </source>
</evidence>
<proteinExistence type="evidence at transcript level"/>
<dbReference type="InterPro" id="IPR056604">
    <property type="entry name" value="GBF1-like_TPR"/>
</dbReference>
<gene>
    <name evidence="4" type="primary">GBF1</name>
</gene>
<dbReference type="GO" id="GO:0005085">
    <property type="term" value="F:guanyl-nucleotide exchange factor activity"/>
    <property type="evidence" value="ECO:0007669"/>
    <property type="project" value="InterPro"/>
</dbReference>
<dbReference type="Pfam" id="PF01369">
    <property type="entry name" value="Sec7"/>
    <property type="match status" value="1"/>
</dbReference>
<name>T2M8S2_HYDVU</name>
<evidence type="ECO:0000256" key="2">
    <source>
        <dbReference type="SAM" id="Phobius"/>
    </source>
</evidence>
<dbReference type="GO" id="GO:0012505">
    <property type="term" value="C:endomembrane system"/>
    <property type="evidence" value="ECO:0007669"/>
    <property type="project" value="UniProtKB-ARBA"/>
</dbReference>
<evidence type="ECO:0000259" key="3">
    <source>
        <dbReference type="PROSITE" id="PS50190"/>
    </source>
</evidence>